<evidence type="ECO:0000313" key="2">
    <source>
        <dbReference type="EMBL" id="CEL97645.1"/>
    </source>
</evidence>
<dbReference type="AlphaFoldDB" id="A0A0G4EJN9"/>
<feature type="compositionally biased region" description="Gly residues" evidence="1">
    <location>
        <begin position="191"/>
        <end position="200"/>
    </location>
</feature>
<dbReference type="Proteomes" id="UP000041254">
    <property type="component" value="Unassembled WGS sequence"/>
</dbReference>
<reference evidence="2 3" key="1">
    <citation type="submission" date="2014-11" db="EMBL/GenBank/DDBJ databases">
        <authorList>
            <person name="Zhu J."/>
            <person name="Qi W."/>
            <person name="Song R."/>
        </authorList>
    </citation>
    <scope>NUCLEOTIDE SEQUENCE [LARGE SCALE GENOMIC DNA]</scope>
</reference>
<dbReference type="InParanoid" id="A0A0G4EJN9"/>
<evidence type="ECO:0000313" key="3">
    <source>
        <dbReference type="Proteomes" id="UP000041254"/>
    </source>
</evidence>
<protein>
    <submittedName>
        <fullName evidence="2">Uncharacterized protein</fullName>
    </submittedName>
</protein>
<gene>
    <name evidence="2" type="ORF">Vbra_12230</name>
</gene>
<name>A0A0G4EJN9_VITBC</name>
<organism evidence="2 3">
    <name type="scientific">Vitrella brassicaformis (strain CCMP3155)</name>
    <dbReference type="NCBI Taxonomy" id="1169540"/>
    <lineage>
        <taxon>Eukaryota</taxon>
        <taxon>Sar</taxon>
        <taxon>Alveolata</taxon>
        <taxon>Colpodellida</taxon>
        <taxon>Vitrellaceae</taxon>
        <taxon>Vitrella</taxon>
    </lineage>
</organism>
<proteinExistence type="predicted"/>
<keyword evidence="3" id="KW-1185">Reference proteome</keyword>
<dbReference type="EMBL" id="CDMY01000255">
    <property type="protein sequence ID" value="CEL97645.1"/>
    <property type="molecule type" value="Genomic_DNA"/>
</dbReference>
<dbReference type="VEuPathDB" id="CryptoDB:Vbra_12230"/>
<accession>A0A0G4EJN9</accession>
<feature type="region of interest" description="Disordered" evidence="1">
    <location>
        <begin position="399"/>
        <end position="428"/>
    </location>
</feature>
<evidence type="ECO:0000256" key="1">
    <source>
        <dbReference type="SAM" id="MobiDB-lite"/>
    </source>
</evidence>
<sequence>MSFLATLSSSVTLADPFQSQPPSFMSLRPAQASMRRQQPSQRASKGFLASRRASPVPRLRPRRRRDHLQPSMGVEEWRYRQLTTHGLLDMIPMRLPRSHSLSYGFLKQKDTESFKQVDLLPGERFTMEVNKYTVSEIIQQGFNEKHYCFGFLLYDEPTNNDEEEEDGDGTMRPTVPFFQQHQAEVPKVVGSGAGRKGGSGTPNAPPSDSELDWDGAKPLQYALLAQVIRWRKTQNGILLQYQIQGAVNVERLVKVEPYPKAIVTHDLPAFSKNATQPVQDIDRARELKSDIVDLVRYCDETSEALAEKSGWSRLAADIGTRGSLERRWEDSLSQNGPLELWRMTEAETYYWLSFVAQSFHLSPLEQLASFQYGTTDERLEYVVRTLRRKANELSARKSLMELMAPKKKGDTDGGSEASEAGDDPQPKT</sequence>
<feature type="region of interest" description="Disordered" evidence="1">
    <location>
        <begin position="189"/>
        <end position="212"/>
    </location>
</feature>
<feature type="compositionally biased region" description="Polar residues" evidence="1">
    <location>
        <begin position="34"/>
        <end position="43"/>
    </location>
</feature>
<feature type="region of interest" description="Disordered" evidence="1">
    <location>
        <begin position="18"/>
        <end position="67"/>
    </location>
</feature>